<reference evidence="2" key="1">
    <citation type="submission" date="2020-04" db="EMBL/GenBank/DDBJ databases">
        <title>Deep metagenomics examines the oral microbiome during advanced dental caries in children, revealing novel taxa and co-occurrences with host molecules.</title>
        <authorList>
            <person name="Baker J.L."/>
            <person name="Morton J.T."/>
            <person name="Dinis M."/>
            <person name="Alvarez R."/>
            <person name="Tran N.C."/>
            <person name="Knight R."/>
            <person name="Edlund A."/>
        </authorList>
    </citation>
    <scope>NUCLEOTIDE SEQUENCE</scope>
    <source>
        <strain evidence="2">JCVI_32_bin.14</strain>
    </source>
</reference>
<accession>A0A930BA47</accession>
<gene>
    <name evidence="2" type="ORF">HXL70_05765</name>
</gene>
<organism evidence="2 3">
    <name type="scientific">Dialister invisus</name>
    <dbReference type="NCBI Taxonomy" id="218538"/>
    <lineage>
        <taxon>Bacteria</taxon>
        <taxon>Bacillati</taxon>
        <taxon>Bacillota</taxon>
        <taxon>Negativicutes</taxon>
        <taxon>Veillonellales</taxon>
        <taxon>Veillonellaceae</taxon>
        <taxon>Dialister</taxon>
    </lineage>
</organism>
<evidence type="ECO:0000256" key="1">
    <source>
        <dbReference type="SAM" id="Phobius"/>
    </source>
</evidence>
<keyword evidence="1" id="KW-0812">Transmembrane</keyword>
<protein>
    <submittedName>
        <fullName evidence="2">Hemolysin III</fullName>
    </submittedName>
</protein>
<comment type="caution">
    <text evidence="2">The sequence shown here is derived from an EMBL/GenBank/DDBJ whole genome shotgun (WGS) entry which is preliminary data.</text>
</comment>
<keyword evidence="1" id="KW-0472">Membrane</keyword>
<keyword evidence="1" id="KW-1133">Transmembrane helix</keyword>
<sequence>MKGEWGMNTENKMKKIVIIAGVVIIFLLAAPYLYKVLLYGAGWVIWGFMAYFIGGVPLSDILSWWHIFLE</sequence>
<dbReference type="EMBL" id="JABZMK010000031">
    <property type="protein sequence ID" value="MBF1129537.1"/>
    <property type="molecule type" value="Genomic_DNA"/>
</dbReference>
<evidence type="ECO:0000313" key="2">
    <source>
        <dbReference type="EMBL" id="MBF1129537.1"/>
    </source>
</evidence>
<name>A0A930BA47_9FIRM</name>
<evidence type="ECO:0000313" key="3">
    <source>
        <dbReference type="Proteomes" id="UP000757890"/>
    </source>
</evidence>
<proteinExistence type="predicted"/>
<feature type="transmembrane region" description="Helical" evidence="1">
    <location>
        <begin position="16"/>
        <end position="34"/>
    </location>
</feature>
<dbReference type="Proteomes" id="UP000757890">
    <property type="component" value="Unassembled WGS sequence"/>
</dbReference>
<dbReference type="AlphaFoldDB" id="A0A930BA47"/>
<feature type="transmembrane region" description="Helical" evidence="1">
    <location>
        <begin position="40"/>
        <end position="65"/>
    </location>
</feature>